<evidence type="ECO:0000313" key="1">
    <source>
        <dbReference type="EMBL" id="MCG7320754.1"/>
    </source>
</evidence>
<sequence length="108" mass="12962">MPLAREPQRKVRVFHEYGAPWPRWESGTDEYQMQPSDYELSPELTDELRRWGDVFQTHFHYLDEWDSASTRQQYSDGMQGAVTRLRRELPPELAIQDEHTWCLDDPDH</sequence>
<proteinExistence type="predicted"/>
<dbReference type="EMBL" id="JAKRCV010000004">
    <property type="protein sequence ID" value="MCG7320754.1"/>
    <property type="molecule type" value="Genomic_DNA"/>
</dbReference>
<name>A0ABS9PZ03_9MICO</name>
<dbReference type="RefSeq" id="WP_239261946.1">
    <property type="nucleotide sequence ID" value="NZ_JAKRCV010000004.1"/>
</dbReference>
<organism evidence="1 2">
    <name type="scientific">Arsenicicoccus bolidensis</name>
    <dbReference type="NCBI Taxonomy" id="229480"/>
    <lineage>
        <taxon>Bacteria</taxon>
        <taxon>Bacillati</taxon>
        <taxon>Actinomycetota</taxon>
        <taxon>Actinomycetes</taxon>
        <taxon>Micrococcales</taxon>
        <taxon>Intrasporangiaceae</taxon>
        <taxon>Arsenicicoccus</taxon>
    </lineage>
</organism>
<comment type="caution">
    <text evidence="1">The sequence shown here is derived from an EMBL/GenBank/DDBJ whole genome shotgun (WGS) entry which is preliminary data.</text>
</comment>
<evidence type="ECO:0000313" key="2">
    <source>
        <dbReference type="Proteomes" id="UP001521931"/>
    </source>
</evidence>
<accession>A0ABS9PZ03</accession>
<dbReference type="Proteomes" id="UP001521931">
    <property type="component" value="Unassembled WGS sequence"/>
</dbReference>
<keyword evidence="2" id="KW-1185">Reference proteome</keyword>
<protein>
    <submittedName>
        <fullName evidence="1">Uncharacterized protein</fullName>
    </submittedName>
</protein>
<gene>
    <name evidence="1" type="ORF">MHL29_02440</name>
</gene>
<reference evidence="1 2" key="1">
    <citation type="submission" date="2022-02" db="EMBL/GenBank/DDBJ databases">
        <title>Uncovering new skin microbiome diversity through culturing and metagenomics.</title>
        <authorList>
            <person name="Conlan S."/>
            <person name="Deming C."/>
            <person name="Nisc Comparative Sequencing Program N."/>
            <person name="Segre J.A."/>
        </authorList>
    </citation>
    <scope>NUCLEOTIDE SEQUENCE [LARGE SCALE GENOMIC DNA]</scope>
    <source>
        <strain evidence="1 2">ACRQZ</strain>
    </source>
</reference>